<evidence type="ECO:0000313" key="2">
    <source>
        <dbReference type="Proteomes" id="UP000320209"/>
    </source>
</evidence>
<dbReference type="OrthoDB" id="9803036at2"/>
<dbReference type="Proteomes" id="UP000320209">
    <property type="component" value="Unassembled WGS sequence"/>
</dbReference>
<name>A0A543A853_9ACTN</name>
<dbReference type="InterPro" id="IPR001451">
    <property type="entry name" value="Hexapep"/>
</dbReference>
<protein>
    <submittedName>
        <fullName evidence="1">Carbonic anhydrase/acetyltransferase-like protein (Isoleucine patch superfamily)</fullName>
    </submittedName>
</protein>
<dbReference type="RefSeq" id="WP_141780727.1">
    <property type="nucleotide sequence ID" value="NZ_VFOV01000001.1"/>
</dbReference>
<organism evidence="1 2">
    <name type="scientific">Nocardioides albertanoniae</name>
    <dbReference type="NCBI Taxonomy" id="1175486"/>
    <lineage>
        <taxon>Bacteria</taxon>
        <taxon>Bacillati</taxon>
        <taxon>Actinomycetota</taxon>
        <taxon>Actinomycetes</taxon>
        <taxon>Propionibacteriales</taxon>
        <taxon>Nocardioidaceae</taxon>
        <taxon>Nocardioides</taxon>
    </lineage>
</organism>
<dbReference type="InterPro" id="IPR011004">
    <property type="entry name" value="Trimer_LpxA-like_sf"/>
</dbReference>
<accession>A0A543A853</accession>
<keyword evidence="2" id="KW-1185">Reference proteome</keyword>
<dbReference type="EMBL" id="VFOV01000001">
    <property type="protein sequence ID" value="TQL68782.1"/>
    <property type="molecule type" value="Genomic_DNA"/>
</dbReference>
<dbReference type="AlphaFoldDB" id="A0A543A853"/>
<dbReference type="GO" id="GO:0016740">
    <property type="term" value="F:transferase activity"/>
    <property type="evidence" value="ECO:0007669"/>
    <property type="project" value="UniProtKB-KW"/>
</dbReference>
<dbReference type="InterPro" id="IPR047324">
    <property type="entry name" value="LbH_gamma_CA-like"/>
</dbReference>
<dbReference type="Pfam" id="PF00132">
    <property type="entry name" value="Hexapep"/>
    <property type="match status" value="1"/>
</dbReference>
<dbReference type="CDD" id="cd04645">
    <property type="entry name" value="LbH_gamma_CA_like"/>
    <property type="match status" value="1"/>
</dbReference>
<dbReference type="InterPro" id="IPR050484">
    <property type="entry name" value="Transf_Hexapept/Carb_Anhydrase"/>
</dbReference>
<dbReference type="PANTHER" id="PTHR13061">
    <property type="entry name" value="DYNACTIN SUBUNIT P25"/>
    <property type="match status" value="1"/>
</dbReference>
<reference evidence="1 2" key="1">
    <citation type="submission" date="2019-06" db="EMBL/GenBank/DDBJ databases">
        <title>Sequencing the genomes of 1000 actinobacteria strains.</title>
        <authorList>
            <person name="Klenk H.-P."/>
        </authorList>
    </citation>
    <scope>NUCLEOTIDE SEQUENCE [LARGE SCALE GENOMIC DNA]</scope>
    <source>
        <strain evidence="1 2">DSM 25218</strain>
    </source>
</reference>
<comment type="caution">
    <text evidence="1">The sequence shown here is derived from an EMBL/GenBank/DDBJ whole genome shotgun (WGS) entry which is preliminary data.</text>
</comment>
<gene>
    <name evidence="1" type="ORF">FB381_2679</name>
</gene>
<dbReference type="PANTHER" id="PTHR13061:SF29">
    <property type="entry name" value="GAMMA CARBONIC ANHYDRASE-LIKE 1, MITOCHONDRIAL-RELATED"/>
    <property type="match status" value="1"/>
</dbReference>
<dbReference type="Gene3D" id="2.160.10.10">
    <property type="entry name" value="Hexapeptide repeat proteins"/>
    <property type="match status" value="1"/>
</dbReference>
<evidence type="ECO:0000313" key="1">
    <source>
        <dbReference type="EMBL" id="TQL68782.1"/>
    </source>
</evidence>
<dbReference type="SUPFAM" id="SSF51161">
    <property type="entry name" value="Trimeric LpxA-like enzymes"/>
    <property type="match status" value="1"/>
</dbReference>
<proteinExistence type="predicted"/>
<sequence>MNIFEFDGKSPQIHPDAWVAPTATLIGDVRLEANASVWYGAVLRADIGPIIIGEGSNVQDNSVLHVRPGSSLGMGPHSTVAHGCVVHGDRIGAGSLIGNGAVISDGVVIGDGCLVAAGAMVVEGAEIPDHSLVMGVPAKIRGAIEPGTNPAAILELNAPAYVEFMKRHRATVRPVQG</sequence>
<keyword evidence="1" id="KW-0808">Transferase</keyword>